<evidence type="ECO:0000256" key="5">
    <source>
        <dbReference type="ARBA" id="ARBA00022989"/>
    </source>
</evidence>
<dbReference type="PANTHER" id="PTHR23513:SF9">
    <property type="entry name" value="ENTEROBACTIN EXPORTER ENTS"/>
    <property type="match status" value="1"/>
</dbReference>
<feature type="transmembrane region" description="Helical" evidence="7">
    <location>
        <begin position="203"/>
        <end position="236"/>
    </location>
</feature>
<comment type="subcellular location">
    <subcellularLocation>
        <location evidence="1">Cell membrane</location>
        <topology evidence="1">Multi-pass membrane protein</topology>
    </subcellularLocation>
</comment>
<sequence>MTDAPAFVPYLVARGLVSLASTMLTVALGWHLYQATGDALDLAFVGLMQILPIYLFFFASGWVVDRVPRDRLVRWCAVADMVIYSGIAWVMTRPELNTHTLFALVFAQGSVRAFSSPALQAVLPNLVPKAFLDRAVAMASTTWNLAMTAGPVIAGLLIGWLDRDVYWALVVAMLIAVMAYQAFPSMRLEKTSGRGVDQVMAGLKYVFANPVILGSLSLDLLIVGLGSVIVLLPIFATDILQVGPEGLGLLRAMPAFGAVLMGLYMARKKADLRDAGRKLKWALLVFSAAVGVFAVSELLWLSLMALFVYGASDMISVNIRMTLVQIATPDALRGRVSAVNSLFIASSNEAGDVRGGTLAAAAGPVATAGFGAVAGIAITLWGLWKFPTLFTLDRPKDIESGA</sequence>
<dbReference type="Pfam" id="PF07690">
    <property type="entry name" value="MFS_1"/>
    <property type="match status" value="1"/>
</dbReference>
<evidence type="ECO:0000256" key="1">
    <source>
        <dbReference type="ARBA" id="ARBA00004651"/>
    </source>
</evidence>
<dbReference type="PANTHER" id="PTHR23513">
    <property type="entry name" value="INTEGRAL MEMBRANE EFFLUX PROTEIN-RELATED"/>
    <property type="match status" value="1"/>
</dbReference>
<proteinExistence type="predicted"/>
<reference evidence="8 9" key="1">
    <citation type="submission" date="2019-11" db="EMBL/GenBank/DDBJ databases">
        <authorList>
            <person name="Khan S.A."/>
            <person name="Jeon C.O."/>
            <person name="Chun B.H."/>
        </authorList>
    </citation>
    <scope>NUCLEOTIDE SEQUENCE [LARGE SCALE GENOMIC DNA]</scope>
    <source>
        <strain evidence="8 9">IMCC 1097</strain>
    </source>
</reference>
<evidence type="ECO:0000313" key="8">
    <source>
        <dbReference type="EMBL" id="QGG80578.1"/>
    </source>
</evidence>
<name>A0A5Q2Q8T2_9GAMM</name>
<feature type="transmembrane region" description="Helical" evidence="7">
    <location>
        <begin position="135"/>
        <end position="159"/>
    </location>
</feature>
<feature type="transmembrane region" description="Helical" evidence="7">
    <location>
        <begin position="165"/>
        <end position="183"/>
    </location>
</feature>
<feature type="transmembrane region" description="Helical" evidence="7">
    <location>
        <begin position="358"/>
        <end position="384"/>
    </location>
</feature>
<accession>A0A5Q2Q8T2</accession>
<gene>
    <name evidence="8" type="ORF">GH975_08345</name>
</gene>
<evidence type="ECO:0000256" key="4">
    <source>
        <dbReference type="ARBA" id="ARBA00022692"/>
    </source>
</evidence>
<protein>
    <submittedName>
        <fullName evidence="8">MFS transporter</fullName>
    </submittedName>
</protein>
<keyword evidence="4 7" id="KW-0812">Transmembrane</keyword>
<feature type="transmembrane region" description="Helical" evidence="7">
    <location>
        <begin position="39"/>
        <end position="60"/>
    </location>
</feature>
<evidence type="ECO:0000313" key="9">
    <source>
        <dbReference type="Proteomes" id="UP000388235"/>
    </source>
</evidence>
<evidence type="ECO:0000256" key="3">
    <source>
        <dbReference type="ARBA" id="ARBA00022475"/>
    </source>
</evidence>
<dbReference type="AlphaFoldDB" id="A0A5Q2Q8T2"/>
<evidence type="ECO:0000256" key="7">
    <source>
        <dbReference type="SAM" id="Phobius"/>
    </source>
</evidence>
<dbReference type="EMBL" id="CP045871">
    <property type="protein sequence ID" value="QGG80578.1"/>
    <property type="molecule type" value="Genomic_DNA"/>
</dbReference>
<keyword evidence="6 7" id="KW-0472">Membrane</keyword>
<dbReference type="SUPFAM" id="SSF103473">
    <property type="entry name" value="MFS general substrate transporter"/>
    <property type="match status" value="1"/>
</dbReference>
<evidence type="ECO:0000256" key="2">
    <source>
        <dbReference type="ARBA" id="ARBA00022448"/>
    </source>
</evidence>
<dbReference type="RefSeq" id="WP_153714082.1">
    <property type="nucleotide sequence ID" value="NZ_CP045871.1"/>
</dbReference>
<dbReference type="InterPro" id="IPR011701">
    <property type="entry name" value="MFS"/>
</dbReference>
<keyword evidence="2" id="KW-0813">Transport</keyword>
<keyword evidence="5 7" id="KW-1133">Transmembrane helix</keyword>
<dbReference type="InterPro" id="IPR036259">
    <property type="entry name" value="MFS_trans_sf"/>
</dbReference>
<keyword evidence="3" id="KW-1003">Cell membrane</keyword>
<dbReference type="GO" id="GO:0005886">
    <property type="term" value="C:plasma membrane"/>
    <property type="evidence" value="ECO:0007669"/>
    <property type="project" value="UniProtKB-SubCell"/>
</dbReference>
<keyword evidence="9" id="KW-1185">Reference proteome</keyword>
<organism evidence="8 9">
    <name type="scientific">Litorivicinus lipolyticus</name>
    <dbReference type="NCBI Taxonomy" id="418701"/>
    <lineage>
        <taxon>Bacteria</taxon>
        <taxon>Pseudomonadati</taxon>
        <taxon>Pseudomonadota</taxon>
        <taxon>Gammaproteobacteria</taxon>
        <taxon>Oceanospirillales</taxon>
        <taxon>Litorivicinaceae</taxon>
        <taxon>Litorivicinus</taxon>
    </lineage>
</organism>
<feature type="transmembrane region" description="Helical" evidence="7">
    <location>
        <begin position="279"/>
        <end position="309"/>
    </location>
</feature>
<feature type="transmembrane region" description="Helical" evidence="7">
    <location>
        <begin position="12"/>
        <end position="33"/>
    </location>
</feature>
<feature type="transmembrane region" description="Helical" evidence="7">
    <location>
        <begin position="248"/>
        <end position="267"/>
    </location>
</feature>
<dbReference type="OrthoDB" id="7283966at2"/>
<dbReference type="KEGG" id="llp:GH975_08345"/>
<dbReference type="CDD" id="cd06173">
    <property type="entry name" value="MFS_MefA_like"/>
    <property type="match status" value="1"/>
</dbReference>
<dbReference type="GO" id="GO:0022857">
    <property type="term" value="F:transmembrane transporter activity"/>
    <property type="evidence" value="ECO:0007669"/>
    <property type="project" value="InterPro"/>
</dbReference>
<dbReference type="Proteomes" id="UP000388235">
    <property type="component" value="Chromosome"/>
</dbReference>
<dbReference type="Gene3D" id="1.20.1250.20">
    <property type="entry name" value="MFS general substrate transporter like domains"/>
    <property type="match status" value="1"/>
</dbReference>
<evidence type="ECO:0000256" key="6">
    <source>
        <dbReference type="ARBA" id="ARBA00023136"/>
    </source>
</evidence>